<sequence length="129" mass="15464">MSIRPKIIYPKLSYIITGLCFSIHNEYGRFLREKQYATHLETKLKEEQLNYQREVEIGDSHNIVDFIIEDKIILELKAKRAITKKDYYQTQRYLQETGIKLGLLINFRNKFLKPKRIIKIDTPAKIKYQ</sequence>
<evidence type="ECO:0000313" key="2">
    <source>
        <dbReference type="Proteomes" id="UP000192520"/>
    </source>
</evidence>
<name>A0A1W9NX91_UNCC3</name>
<accession>A0A1W9NX91</accession>
<dbReference type="Proteomes" id="UP000192520">
    <property type="component" value="Unassembled WGS sequence"/>
</dbReference>
<dbReference type="NCBIfam" id="TIGR04256">
    <property type="entry name" value="GxxExxY"/>
    <property type="match status" value="1"/>
</dbReference>
<dbReference type="InterPro" id="IPR026350">
    <property type="entry name" value="GxxExxY"/>
</dbReference>
<dbReference type="STRING" id="1968527.B5M47_03545"/>
<gene>
    <name evidence="1" type="ORF">B5M47_03545</name>
</gene>
<reference evidence="2" key="1">
    <citation type="submission" date="2017-03" db="EMBL/GenBank/DDBJ databases">
        <title>Novel pathways for hydrocarbon cycling and metabolic interdependencies in hydrothermal sediment communities.</title>
        <authorList>
            <person name="Dombrowski N."/>
            <person name="Seitz K."/>
            <person name="Teske A."/>
            <person name="Baker B."/>
        </authorList>
    </citation>
    <scope>NUCLEOTIDE SEQUENCE [LARGE SCALE GENOMIC DNA]</scope>
</reference>
<dbReference type="AlphaFoldDB" id="A0A1W9NX91"/>
<organism evidence="1 2">
    <name type="scientific">candidate division CPR3 bacterium 4484_211</name>
    <dbReference type="NCBI Taxonomy" id="1968527"/>
    <lineage>
        <taxon>Bacteria</taxon>
        <taxon>Bacteria division CPR3</taxon>
    </lineage>
</organism>
<proteinExistence type="predicted"/>
<dbReference type="EMBL" id="MZGJ01000026">
    <property type="protein sequence ID" value="OQX50662.1"/>
    <property type="molecule type" value="Genomic_DNA"/>
</dbReference>
<evidence type="ECO:0008006" key="3">
    <source>
        <dbReference type="Google" id="ProtNLM"/>
    </source>
</evidence>
<protein>
    <recommendedName>
        <fullName evidence="3">GxxExxY protein</fullName>
    </recommendedName>
</protein>
<evidence type="ECO:0000313" key="1">
    <source>
        <dbReference type="EMBL" id="OQX50662.1"/>
    </source>
</evidence>
<comment type="caution">
    <text evidence="1">The sequence shown here is derived from an EMBL/GenBank/DDBJ whole genome shotgun (WGS) entry which is preliminary data.</text>
</comment>
<dbReference type="Pfam" id="PF13366">
    <property type="entry name" value="PDDEXK_3"/>
    <property type="match status" value="1"/>
</dbReference>